<keyword evidence="2" id="KW-1185">Reference proteome</keyword>
<organism evidence="1 2">
    <name type="scientific">Paenimyroides baculatum</name>
    <dbReference type="NCBI Taxonomy" id="2608000"/>
    <lineage>
        <taxon>Bacteria</taxon>
        <taxon>Pseudomonadati</taxon>
        <taxon>Bacteroidota</taxon>
        <taxon>Flavobacteriia</taxon>
        <taxon>Flavobacteriales</taxon>
        <taxon>Flavobacteriaceae</taxon>
        <taxon>Paenimyroides</taxon>
    </lineage>
</organism>
<dbReference type="EMBL" id="VWSG01000011">
    <property type="protein sequence ID" value="KAA5532803.1"/>
    <property type="molecule type" value="Genomic_DNA"/>
</dbReference>
<sequence length="255" mass="29381">MEVIQHWLDNGADYNKGVKIYKNTKGCSKMLLRQFALRETTQRKEKLIYELKKLIPKQVSTLPTKLTALPTNVTAPGIKPKENVVLQTAEKESKRIAPLFHELPPELRPILLEANNLFKENCLLKVQLNEVAIEDEATALEIQTRISRNFKANAVCWDKIEYWQKHKQLPKETSVENISAYSMGKLLREQANINSSVSRMEKRLKINQANLSAEENPAERNKLLRKIAKQEKDILQKREQQLIIKNTIDVKSTSV</sequence>
<protein>
    <submittedName>
        <fullName evidence="1">Uncharacterized protein</fullName>
    </submittedName>
</protein>
<dbReference type="AlphaFoldDB" id="A0A5M6CCT3"/>
<comment type="caution">
    <text evidence="1">The sequence shown here is derived from an EMBL/GenBank/DDBJ whole genome shotgun (WGS) entry which is preliminary data.</text>
</comment>
<proteinExistence type="predicted"/>
<gene>
    <name evidence="1" type="ORF">F0460_13235</name>
</gene>
<dbReference type="RefSeq" id="WP_150014023.1">
    <property type="nucleotide sequence ID" value="NZ_VWSG01000011.1"/>
</dbReference>
<evidence type="ECO:0000313" key="2">
    <source>
        <dbReference type="Proteomes" id="UP000325141"/>
    </source>
</evidence>
<name>A0A5M6CCT3_9FLAO</name>
<accession>A0A5M6CCT3</accession>
<reference evidence="1 2" key="1">
    <citation type="submission" date="2019-09" db="EMBL/GenBank/DDBJ databases">
        <title>Genome sequence and assembly of Flavobacterium sp.</title>
        <authorList>
            <person name="Chhetri G."/>
        </authorList>
    </citation>
    <scope>NUCLEOTIDE SEQUENCE [LARGE SCALE GENOMIC DNA]</scope>
    <source>
        <strain evidence="1 2">SNL9</strain>
    </source>
</reference>
<evidence type="ECO:0000313" key="1">
    <source>
        <dbReference type="EMBL" id="KAA5532803.1"/>
    </source>
</evidence>
<dbReference type="Proteomes" id="UP000325141">
    <property type="component" value="Unassembled WGS sequence"/>
</dbReference>